<sequence length="280" mass="32264">MYTQNNSQTYSQLPPSYPRSFLSEALTTYLLIEKDQKIHTSLTTNPPTDNLDKEILTHRMSSLALFCLLYPYERYLSFLRGWHYGFETLDLDLRGLFGWSRYGDAGGEALMGFYPRCRVRGWRNEDLDEGFLVDVLLGAARFGRFKVFEDLGWRVLASCPVVDVVDIVREVVEGCGCGNYTKKDDMKNEMEKEVRGESQEKGEDESDGEEKKEAEKGKEEKEKGKKKVEYVQIEMNVHDFEHLVSEGLLNYMNTVGMSATGTAMDRDLRRCIKKAMEWFA</sequence>
<organism evidence="2">
    <name type="scientific">Petromyces alliaceus</name>
    <name type="common">Aspergillus alliaceus</name>
    <dbReference type="NCBI Taxonomy" id="209559"/>
    <lineage>
        <taxon>Eukaryota</taxon>
        <taxon>Fungi</taxon>
        <taxon>Dikarya</taxon>
        <taxon>Ascomycota</taxon>
        <taxon>Pezizomycotina</taxon>
        <taxon>Eurotiomycetes</taxon>
        <taxon>Eurotiomycetidae</taxon>
        <taxon>Eurotiales</taxon>
        <taxon>Aspergillaceae</taxon>
        <taxon>Aspergillus</taxon>
        <taxon>Aspergillus subgen. Circumdati</taxon>
    </lineage>
</organism>
<dbReference type="AlphaFoldDB" id="A0A5N7CKK9"/>
<evidence type="ECO:0000313" key="2">
    <source>
        <dbReference type="EMBL" id="KAE8394726.1"/>
    </source>
</evidence>
<dbReference type="EMBL" id="ML735222">
    <property type="protein sequence ID" value="KAE8394726.1"/>
    <property type="molecule type" value="Genomic_DNA"/>
</dbReference>
<dbReference type="OrthoDB" id="4497701at2759"/>
<proteinExistence type="predicted"/>
<gene>
    <name evidence="2" type="ORF">BDV23DRAFT_179501</name>
</gene>
<name>A0A5N7CKK9_PETAA</name>
<accession>A0A5N7CKK9</accession>
<feature type="compositionally biased region" description="Basic and acidic residues" evidence="1">
    <location>
        <begin position="188"/>
        <end position="201"/>
    </location>
</feature>
<evidence type="ECO:0000256" key="1">
    <source>
        <dbReference type="SAM" id="MobiDB-lite"/>
    </source>
</evidence>
<feature type="region of interest" description="Disordered" evidence="1">
    <location>
        <begin position="188"/>
        <end position="221"/>
    </location>
</feature>
<dbReference type="Proteomes" id="UP000326877">
    <property type="component" value="Unassembled WGS sequence"/>
</dbReference>
<protein>
    <submittedName>
        <fullName evidence="2">Uncharacterized protein</fullName>
    </submittedName>
</protein>
<reference evidence="2" key="1">
    <citation type="submission" date="2019-04" db="EMBL/GenBank/DDBJ databases">
        <title>Friends and foes A comparative genomics studyof 23 Aspergillus species from section Flavi.</title>
        <authorList>
            <consortium name="DOE Joint Genome Institute"/>
            <person name="Kjaerbolling I."/>
            <person name="Vesth T."/>
            <person name="Frisvad J.C."/>
            <person name="Nybo J.L."/>
            <person name="Theobald S."/>
            <person name="Kildgaard S."/>
            <person name="Isbrandt T."/>
            <person name="Kuo A."/>
            <person name="Sato A."/>
            <person name="Lyhne E.K."/>
            <person name="Kogle M.E."/>
            <person name="Wiebenga A."/>
            <person name="Kun R.S."/>
            <person name="Lubbers R.J."/>
            <person name="Makela M.R."/>
            <person name="Barry K."/>
            <person name="Chovatia M."/>
            <person name="Clum A."/>
            <person name="Daum C."/>
            <person name="Haridas S."/>
            <person name="He G."/>
            <person name="LaButti K."/>
            <person name="Lipzen A."/>
            <person name="Mondo S."/>
            <person name="Riley R."/>
            <person name="Salamov A."/>
            <person name="Simmons B.A."/>
            <person name="Magnuson J.K."/>
            <person name="Henrissat B."/>
            <person name="Mortensen U.H."/>
            <person name="Larsen T.O."/>
            <person name="Devries R.P."/>
            <person name="Grigoriev I.V."/>
            <person name="Machida M."/>
            <person name="Baker S.E."/>
            <person name="Andersen M.R."/>
        </authorList>
    </citation>
    <scope>NUCLEOTIDE SEQUENCE [LARGE SCALE GENOMIC DNA]</scope>
    <source>
        <strain evidence="2">IBT 14317</strain>
    </source>
</reference>
<feature type="compositionally biased region" description="Basic and acidic residues" evidence="1">
    <location>
        <begin position="209"/>
        <end position="221"/>
    </location>
</feature>